<dbReference type="EMBL" id="JSAM01000097">
    <property type="protein sequence ID" value="KIA76980.1"/>
    <property type="molecule type" value="Genomic_DNA"/>
</dbReference>
<name>A0A0C1C799_9BACT</name>
<dbReference type="AlphaFoldDB" id="A0A0C1C799"/>
<comment type="caution">
    <text evidence="2">The sequence shown here is derived from an EMBL/GenBank/DDBJ whole genome shotgun (WGS) entry which is preliminary data.</text>
</comment>
<dbReference type="RefSeq" id="WP_039377722.1">
    <property type="nucleotide sequence ID" value="NZ_JSAM01000097.1"/>
</dbReference>
<organism evidence="2 3">
    <name type="scientific">Parachlamydia acanthamoebae</name>
    <dbReference type="NCBI Taxonomy" id="83552"/>
    <lineage>
        <taxon>Bacteria</taxon>
        <taxon>Pseudomonadati</taxon>
        <taxon>Chlamydiota</taxon>
        <taxon>Chlamydiia</taxon>
        <taxon>Parachlamydiales</taxon>
        <taxon>Parachlamydiaceae</taxon>
        <taxon>Parachlamydia</taxon>
    </lineage>
</organism>
<proteinExistence type="predicted"/>
<evidence type="ECO:0000256" key="1">
    <source>
        <dbReference type="SAM" id="SignalP"/>
    </source>
</evidence>
<accession>A0A0C1C799</accession>
<dbReference type="Proteomes" id="UP000031307">
    <property type="component" value="Unassembled WGS sequence"/>
</dbReference>
<evidence type="ECO:0000313" key="2">
    <source>
        <dbReference type="EMBL" id="KIA76980.1"/>
    </source>
</evidence>
<feature type="chain" id="PRO_5002128938" evidence="1">
    <location>
        <begin position="23"/>
        <end position="161"/>
    </location>
</feature>
<sequence>MQKLFFTLLMGILLINITPAQSDSWIQDCGTYIYIEGTILNDIPEIVVDDEDGETDTRWEFIQDVAQYKHADWNNVIGRAKNITVFQAKKIAEADPSITYFFFVKGYQMILENNDVVDPYTRVFYHGDAVFFSGAPWWGSVPGLADGYVKKMLNKSLFSSF</sequence>
<dbReference type="PATRIC" id="fig|83552.4.peg.1883"/>
<reference evidence="2 3" key="1">
    <citation type="journal article" date="2014" name="Mol. Biol. Evol.">
        <title>Massive expansion of Ubiquitination-related gene families within the Chlamydiae.</title>
        <authorList>
            <person name="Domman D."/>
            <person name="Collingro A."/>
            <person name="Lagkouvardos I."/>
            <person name="Gehre L."/>
            <person name="Weinmaier T."/>
            <person name="Rattei T."/>
            <person name="Subtil A."/>
            <person name="Horn M."/>
        </authorList>
    </citation>
    <scope>NUCLEOTIDE SEQUENCE [LARGE SCALE GENOMIC DNA]</scope>
    <source>
        <strain evidence="2 3">OEW1</strain>
    </source>
</reference>
<protein>
    <submittedName>
        <fullName evidence="2">Uncharacterized protein</fullName>
    </submittedName>
</protein>
<feature type="signal peptide" evidence="1">
    <location>
        <begin position="1"/>
        <end position="22"/>
    </location>
</feature>
<keyword evidence="1" id="KW-0732">Signal</keyword>
<gene>
    <name evidence="2" type="ORF">DB43_HB00080</name>
</gene>
<evidence type="ECO:0000313" key="3">
    <source>
        <dbReference type="Proteomes" id="UP000031307"/>
    </source>
</evidence>